<protein>
    <recommendedName>
        <fullName evidence="2">Structural maintenance of chromosomes protein 5</fullName>
    </recommendedName>
</protein>
<feature type="coiled-coil region" evidence="4">
    <location>
        <begin position="615"/>
        <end position="666"/>
    </location>
</feature>
<dbReference type="OrthoDB" id="10254973at2759"/>
<evidence type="ECO:0000256" key="4">
    <source>
        <dbReference type="SAM" id="Coils"/>
    </source>
</evidence>
<dbReference type="InterPro" id="IPR038729">
    <property type="entry name" value="Rad50/SbcC_AAA"/>
</dbReference>
<feature type="coiled-coil region" evidence="4">
    <location>
        <begin position="291"/>
        <end position="356"/>
    </location>
</feature>
<dbReference type="GO" id="GO:0000724">
    <property type="term" value="P:double-strand break repair via homologous recombination"/>
    <property type="evidence" value="ECO:0007669"/>
    <property type="project" value="TreeGrafter"/>
</dbReference>
<feature type="domain" description="Rad50/SbcC-type AAA" evidence="5">
    <location>
        <begin position="17"/>
        <end position="205"/>
    </location>
</feature>
<dbReference type="OMA" id="RFWTSQP"/>
<evidence type="ECO:0000256" key="3">
    <source>
        <dbReference type="ARBA" id="ARBA00023054"/>
    </source>
</evidence>
<feature type="coiled-coil region" evidence="4">
    <location>
        <begin position="835"/>
        <end position="876"/>
    </location>
</feature>
<name>A0A8B8I7D5_VANTA</name>
<dbReference type="InterPro" id="IPR027417">
    <property type="entry name" value="P-loop_NTPase"/>
</dbReference>
<dbReference type="GO" id="GO:0030915">
    <property type="term" value="C:Smc5-Smc6 complex"/>
    <property type="evidence" value="ECO:0007669"/>
    <property type="project" value="TreeGrafter"/>
</dbReference>
<sequence>MSSVVNNNDVTPGCIYRIYLQNFVTYKEVELYPGTSLNLIIGPNGTGKSTFLNAIILGLCGKTSIIGRAEKVSDYIRTNCETATIELELYQEKGKNNVIIKRTINLQDVSTWSIDNVAVSEKQVQELIEKFNIQVDNLCQLLPQDKVHDFSDLNPKELLKSTLSAVKGEDSVKKLDKLIETSLEQENLKKSVNQTVTQLSNLKSDNERLRAKVEVMRKRNEFEDKIQICERKKMWLESKELKEQVSHHESENKNAIAALKRCENKLKPIQNSLENDKRSITVMEQQKLATVREIENLKELIKKTIETQQSKEHVIRDAQLLYQENIERQNNKEHELSEAKAKLEMLINNKQTLESRMGMESDLQAELQQLKQSIGKTTATYDIAKKKKQQIEYELLHTIESQIKSCTKRLNTLRDVNNERLRTLERYHKDTYKAVEWLRENGHLFKHPVYEPMMLLINFTEPKYARYLEATVPMRDLVAFTFECKDDMNRFLLATRRELGLRAVNAVCSRAAPPPAPRAPPPAHLGFRCYLAEALRAPPALLRYLCAGYGLHRIPVGDRHTYEHADRVPPHITCFFTENHKFTVRTSAYSREVSSSTFELRPARLLANTLDVDQITALEAELVKLEKLKKEKESQLSNVQSQLTTLEAQEKEINTAKIDIDNVIGKMVNLSALIRLQERKTNDIANERAVNTDHERALCKAKQKEAVLKQCRLHDELQKIFKKLHQTVLKRKLITIRLEKTRGNINEYKSKLRKSEGELTENKELVESKEREIKQLNLKVNEILTKLKSICNNKLPNDRDFPYTEQFKALPSTLSQLQEHRSELETRMNAINPGDAQAIKEYEAKERQIAKLENLETNLNNQIIKLQNKINQLKRQWLTDVEELINNININFREMFRRVDCAGEVKLEKGEKEDDFSAYGIGIWVKFREREEMMQLSRHTQSGGERALTTALYLLALQSLVAVPFRCVDEINQGMDTVNERKMIQLLVRETTDLQNSQYFMLTPKLLPNLEYNEHIMVHTIMNGKEIMNYKDWNYSSFLKKARSYRLPSK</sequence>
<feature type="coiled-coil region" evidence="4">
    <location>
        <begin position="738"/>
        <end position="786"/>
    </location>
</feature>
<keyword evidence="3 4" id="KW-0175">Coiled coil</keyword>
<gene>
    <name evidence="7" type="primary">LOC113397795</name>
</gene>
<dbReference type="GO" id="GO:0016887">
    <property type="term" value="F:ATP hydrolysis activity"/>
    <property type="evidence" value="ECO:0007669"/>
    <property type="project" value="InterPro"/>
</dbReference>
<keyword evidence="6" id="KW-1185">Reference proteome</keyword>
<dbReference type="GO" id="GO:0005634">
    <property type="term" value="C:nucleus"/>
    <property type="evidence" value="ECO:0007669"/>
    <property type="project" value="TreeGrafter"/>
</dbReference>
<evidence type="ECO:0000256" key="2">
    <source>
        <dbReference type="ARBA" id="ARBA00018687"/>
    </source>
</evidence>
<dbReference type="Pfam" id="PF13476">
    <property type="entry name" value="AAA_23"/>
    <property type="match status" value="1"/>
</dbReference>
<dbReference type="Proteomes" id="UP001652626">
    <property type="component" value="Chromosome 23"/>
</dbReference>
<evidence type="ECO:0000259" key="5">
    <source>
        <dbReference type="Pfam" id="PF13476"/>
    </source>
</evidence>
<dbReference type="RefSeq" id="XP_026492046.2">
    <property type="nucleotide sequence ID" value="XM_026636261.2"/>
</dbReference>
<evidence type="ECO:0000313" key="7">
    <source>
        <dbReference type="RefSeq" id="XP_026492046.2"/>
    </source>
</evidence>
<comment type="similarity">
    <text evidence="1">Belongs to the SMC family. SMC5 subfamily.</text>
</comment>
<accession>A0A8B8I7D5</accession>
<dbReference type="GeneID" id="113397795"/>
<reference evidence="7" key="1">
    <citation type="submission" date="2025-08" db="UniProtKB">
        <authorList>
            <consortium name="RefSeq"/>
        </authorList>
    </citation>
    <scope>IDENTIFICATION</scope>
    <source>
        <tissue evidence="7">Whole body</tissue>
    </source>
</reference>
<organism evidence="6 7">
    <name type="scientific">Vanessa tameamea</name>
    <name type="common">Kamehameha butterfly</name>
    <dbReference type="NCBI Taxonomy" id="334116"/>
    <lineage>
        <taxon>Eukaryota</taxon>
        <taxon>Metazoa</taxon>
        <taxon>Ecdysozoa</taxon>
        <taxon>Arthropoda</taxon>
        <taxon>Hexapoda</taxon>
        <taxon>Insecta</taxon>
        <taxon>Pterygota</taxon>
        <taxon>Neoptera</taxon>
        <taxon>Endopterygota</taxon>
        <taxon>Lepidoptera</taxon>
        <taxon>Glossata</taxon>
        <taxon>Ditrysia</taxon>
        <taxon>Papilionoidea</taxon>
        <taxon>Nymphalidae</taxon>
        <taxon>Nymphalinae</taxon>
        <taxon>Vanessa</taxon>
    </lineage>
</organism>
<dbReference type="AlphaFoldDB" id="A0A8B8I7D5"/>
<dbReference type="GO" id="GO:0003697">
    <property type="term" value="F:single-stranded DNA binding"/>
    <property type="evidence" value="ECO:0007669"/>
    <property type="project" value="TreeGrafter"/>
</dbReference>
<dbReference type="PANTHER" id="PTHR45916:SF1">
    <property type="entry name" value="STRUCTURAL MAINTENANCE OF CHROMOSOMES PROTEIN 5"/>
    <property type="match status" value="1"/>
</dbReference>
<feature type="coiled-coil region" evidence="4">
    <location>
        <begin position="192"/>
        <end position="265"/>
    </location>
</feature>
<evidence type="ECO:0000313" key="6">
    <source>
        <dbReference type="Proteomes" id="UP001652626"/>
    </source>
</evidence>
<dbReference type="SUPFAM" id="SSF52540">
    <property type="entry name" value="P-loop containing nucleoside triphosphate hydrolases"/>
    <property type="match status" value="2"/>
</dbReference>
<evidence type="ECO:0000256" key="1">
    <source>
        <dbReference type="ARBA" id="ARBA00010171"/>
    </source>
</evidence>
<proteinExistence type="inferred from homology"/>
<dbReference type="PANTHER" id="PTHR45916">
    <property type="entry name" value="STRUCTURAL MAINTENANCE OF CHROMOSOMES PROTEIN 5"/>
    <property type="match status" value="1"/>
</dbReference>
<dbReference type="Gene3D" id="3.40.50.300">
    <property type="entry name" value="P-loop containing nucleotide triphosphate hydrolases"/>
    <property type="match status" value="2"/>
</dbReference>